<protein>
    <recommendedName>
        <fullName evidence="5">Flavin-containing monooxygenase</fullName>
        <ecNumber evidence="5">1.-.-.-</ecNumber>
    </recommendedName>
</protein>
<dbReference type="Gene3D" id="3.50.50.60">
    <property type="entry name" value="FAD/NAD(P)-binding domain"/>
    <property type="match status" value="1"/>
</dbReference>
<keyword evidence="5" id="KW-0503">Monooxygenase</keyword>
<keyword evidence="6" id="KW-0812">Transmembrane</keyword>
<evidence type="ECO:0000313" key="7">
    <source>
        <dbReference type="EMBL" id="KAK3602194.1"/>
    </source>
</evidence>
<dbReference type="InterPro" id="IPR020946">
    <property type="entry name" value="Flavin_mOase-like"/>
</dbReference>
<dbReference type="InterPro" id="IPR050346">
    <property type="entry name" value="FMO-like"/>
</dbReference>
<reference evidence="7" key="3">
    <citation type="submission" date="2023-05" db="EMBL/GenBank/DDBJ databases">
        <authorList>
            <person name="Smith C.H."/>
        </authorList>
    </citation>
    <scope>NUCLEOTIDE SEQUENCE</scope>
    <source>
        <strain evidence="7">CHS0354</strain>
        <tissue evidence="7">Mantle</tissue>
    </source>
</reference>
<evidence type="ECO:0000313" key="8">
    <source>
        <dbReference type="Proteomes" id="UP001195483"/>
    </source>
</evidence>
<dbReference type="EC" id="1.-.-.-" evidence="5"/>
<evidence type="ECO:0000256" key="6">
    <source>
        <dbReference type="SAM" id="Phobius"/>
    </source>
</evidence>
<name>A0AAE0T2I0_9BIVA</name>
<dbReference type="FunFam" id="3.50.50.60:FF:000161">
    <property type="entry name" value="Dimethylaniline monooxygenase [N-oxide-forming]"/>
    <property type="match status" value="1"/>
</dbReference>
<dbReference type="InterPro" id="IPR036188">
    <property type="entry name" value="FAD/NAD-bd_sf"/>
</dbReference>
<comment type="cofactor">
    <cofactor evidence="5">
        <name>FAD</name>
        <dbReference type="ChEBI" id="CHEBI:57692"/>
    </cofactor>
</comment>
<dbReference type="GO" id="GO:0050661">
    <property type="term" value="F:NADP binding"/>
    <property type="evidence" value="ECO:0007669"/>
    <property type="project" value="InterPro"/>
</dbReference>
<keyword evidence="3 5" id="KW-0274">FAD</keyword>
<reference evidence="7" key="1">
    <citation type="journal article" date="2021" name="Genome Biol. Evol.">
        <title>A High-Quality Reference Genome for a Parasitic Bivalve with Doubly Uniparental Inheritance (Bivalvia: Unionida).</title>
        <authorList>
            <person name="Smith C.H."/>
        </authorList>
    </citation>
    <scope>NUCLEOTIDE SEQUENCE</scope>
    <source>
        <strain evidence="7">CHS0354</strain>
    </source>
</reference>
<dbReference type="EMBL" id="JAEAOA010000349">
    <property type="protein sequence ID" value="KAK3602194.1"/>
    <property type="molecule type" value="Genomic_DNA"/>
</dbReference>
<reference evidence="7" key="2">
    <citation type="journal article" date="2021" name="Genome Biol. Evol.">
        <title>Developing a high-quality reference genome for a parasitic bivalve with doubly uniparental inheritance (Bivalvia: Unionida).</title>
        <authorList>
            <person name="Smith C.H."/>
        </authorList>
    </citation>
    <scope>NUCLEOTIDE SEQUENCE</scope>
    <source>
        <strain evidence="7">CHS0354</strain>
        <tissue evidence="7">Mantle</tissue>
    </source>
</reference>
<evidence type="ECO:0000256" key="5">
    <source>
        <dbReference type="RuleBase" id="RU361177"/>
    </source>
</evidence>
<proteinExistence type="inferred from homology"/>
<sequence length="227" mass="26142">MTEPFEDNIDTVIFATGYVYGFPFLDKSVIDVKENKVELYKYMFSPDLEKLTLAVIGCIQPIGAVMPISGMQSRLATRVFKGLINIPSREEMWHDIRVTQALMEHRYVKSLRHTIQVVFIPFMDELAALVGCKPNFWKMWLTDLRLAWNCIFGPASPYQWRLQGPGKWEGAKDAIYTQWDRTYYPLKTRPLNHKPVESKAKVYILSAMVAIGLGLFVGCVVNKWQNI</sequence>
<evidence type="ECO:0000256" key="2">
    <source>
        <dbReference type="ARBA" id="ARBA00022630"/>
    </source>
</evidence>
<evidence type="ECO:0000256" key="1">
    <source>
        <dbReference type="ARBA" id="ARBA00009183"/>
    </source>
</evidence>
<keyword evidence="8" id="KW-1185">Reference proteome</keyword>
<dbReference type="Pfam" id="PF00743">
    <property type="entry name" value="FMO-like"/>
    <property type="match status" value="1"/>
</dbReference>
<accession>A0AAE0T2I0</accession>
<dbReference type="Proteomes" id="UP001195483">
    <property type="component" value="Unassembled WGS sequence"/>
</dbReference>
<dbReference type="AlphaFoldDB" id="A0AAE0T2I0"/>
<keyword evidence="6" id="KW-0472">Membrane</keyword>
<gene>
    <name evidence="7" type="ORF">CHS0354_004710</name>
</gene>
<keyword evidence="6" id="KW-1133">Transmembrane helix</keyword>
<comment type="caution">
    <text evidence="7">The sequence shown here is derived from an EMBL/GenBank/DDBJ whole genome shotgun (WGS) entry which is preliminary data.</text>
</comment>
<feature type="transmembrane region" description="Helical" evidence="6">
    <location>
        <begin position="202"/>
        <end position="221"/>
    </location>
</feature>
<dbReference type="SUPFAM" id="SSF51905">
    <property type="entry name" value="FAD/NAD(P)-binding domain"/>
    <property type="match status" value="1"/>
</dbReference>
<dbReference type="PANTHER" id="PTHR23023">
    <property type="entry name" value="DIMETHYLANILINE MONOOXYGENASE"/>
    <property type="match status" value="1"/>
</dbReference>
<keyword evidence="4 5" id="KW-0560">Oxidoreductase</keyword>
<keyword evidence="2 5" id="KW-0285">Flavoprotein</keyword>
<dbReference type="GO" id="GO:0004499">
    <property type="term" value="F:N,N-dimethylaniline monooxygenase activity"/>
    <property type="evidence" value="ECO:0007669"/>
    <property type="project" value="InterPro"/>
</dbReference>
<organism evidence="7 8">
    <name type="scientific">Potamilus streckersoni</name>
    <dbReference type="NCBI Taxonomy" id="2493646"/>
    <lineage>
        <taxon>Eukaryota</taxon>
        <taxon>Metazoa</taxon>
        <taxon>Spiralia</taxon>
        <taxon>Lophotrochozoa</taxon>
        <taxon>Mollusca</taxon>
        <taxon>Bivalvia</taxon>
        <taxon>Autobranchia</taxon>
        <taxon>Heteroconchia</taxon>
        <taxon>Palaeoheterodonta</taxon>
        <taxon>Unionida</taxon>
        <taxon>Unionoidea</taxon>
        <taxon>Unionidae</taxon>
        <taxon>Ambleminae</taxon>
        <taxon>Lampsilini</taxon>
        <taxon>Potamilus</taxon>
    </lineage>
</organism>
<comment type="similarity">
    <text evidence="1 5">Belongs to the FMO family.</text>
</comment>
<dbReference type="GO" id="GO:0050660">
    <property type="term" value="F:flavin adenine dinucleotide binding"/>
    <property type="evidence" value="ECO:0007669"/>
    <property type="project" value="InterPro"/>
</dbReference>
<evidence type="ECO:0000256" key="4">
    <source>
        <dbReference type="ARBA" id="ARBA00023002"/>
    </source>
</evidence>
<evidence type="ECO:0000256" key="3">
    <source>
        <dbReference type="ARBA" id="ARBA00022827"/>
    </source>
</evidence>